<keyword evidence="1" id="KW-1133">Transmembrane helix</keyword>
<dbReference type="EMBL" id="WHZW01000005">
    <property type="protein sequence ID" value="NEG88960.1"/>
    <property type="molecule type" value="Genomic_DNA"/>
</dbReference>
<reference evidence="2 3" key="1">
    <citation type="submission" date="2019-10" db="EMBL/GenBank/DDBJ databases">
        <title>Bifidobacterium from non-human primates.</title>
        <authorList>
            <person name="Modesto M."/>
        </authorList>
    </citation>
    <scope>NUCLEOTIDE SEQUENCE [LARGE SCALE GENOMIC DNA]</scope>
    <source>
        <strain evidence="2 3">TRE17</strain>
    </source>
</reference>
<evidence type="ECO:0000313" key="2">
    <source>
        <dbReference type="EMBL" id="NEG88960.1"/>
    </source>
</evidence>
<keyword evidence="3" id="KW-1185">Reference proteome</keyword>
<keyword evidence="1" id="KW-0812">Transmembrane</keyword>
<dbReference type="Proteomes" id="UP000469194">
    <property type="component" value="Unassembled WGS sequence"/>
</dbReference>
<protein>
    <submittedName>
        <fullName evidence="2">Uncharacterized protein</fullName>
    </submittedName>
</protein>
<proteinExistence type="predicted"/>
<keyword evidence="1" id="KW-0472">Membrane</keyword>
<sequence>MTDGLTRLVVWTRARSTSLFHIVAAAVFLAATLFGALVLRTQMVQNSFEAATVQSNINTLSQDVEEDQAKLDALESSLPSKAEEMGMTLQQGTLSIDLNGYKPDGKDAQ</sequence>
<feature type="transmembrane region" description="Helical" evidence="1">
    <location>
        <begin position="20"/>
        <end position="39"/>
    </location>
</feature>
<organism evidence="2 3">
    <name type="scientific">Bifidobacterium aerophilum</name>
    <dbReference type="NCBI Taxonomy" id="1798155"/>
    <lineage>
        <taxon>Bacteria</taxon>
        <taxon>Bacillati</taxon>
        <taxon>Actinomycetota</taxon>
        <taxon>Actinomycetes</taxon>
        <taxon>Bifidobacteriales</taxon>
        <taxon>Bifidobacteriaceae</taxon>
        <taxon>Bifidobacterium</taxon>
    </lineage>
</organism>
<name>A0A6N9Z3F5_9BIFI</name>
<comment type="caution">
    <text evidence="2">The sequence shown here is derived from an EMBL/GenBank/DDBJ whole genome shotgun (WGS) entry which is preliminary data.</text>
</comment>
<evidence type="ECO:0000313" key="3">
    <source>
        <dbReference type="Proteomes" id="UP000469194"/>
    </source>
</evidence>
<gene>
    <name evidence="2" type="ORF">GFD25_02835</name>
</gene>
<dbReference type="AlphaFoldDB" id="A0A6N9Z3F5"/>
<evidence type="ECO:0000256" key="1">
    <source>
        <dbReference type="SAM" id="Phobius"/>
    </source>
</evidence>
<accession>A0A6N9Z3F5</accession>